<comment type="caution">
    <text evidence="1">The sequence shown here is derived from an EMBL/GenBank/DDBJ whole genome shotgun (WGS) entry which is preliminary data.</text>
</comment>
<keyword evidence="1" id="KW-0240">DNA-directed RNA polymerase</keyword>
<evidence type="ECO:0000313" key="1">
    <source>
        <dbReference type="EMBL" id="MBB5957104.1"/>
    </source>
</evidence>
<name>A0A841CL60_9PSEU</name>
<keyword evidence="1" id="KW-0804">Transcription</keyword>
<reference evidence="1 2" key="1">
    <citation type="submission" date="2020-08" db="EMBL/GenBank/DDBJ databases">
        <title>Genomic Encyclopedia of Type Strains, Phase III (KMG-III): the genomes of soil and plant-associated and newly described type strains.</title>
        <authorList>
            <person name="Whitman W."/>
        </authorList>
    </citation>
    <scope>NUCLEOTIDE SEQUENCE [LARGE SCALE GENOMIC DNA]</scope>
    <source>
        <strain evidence="1 2">CECT 8640</strain>
    </source>
</reference>
<keyword evidence="2" id="KW-1185">Reference proteome</keyword>
<dbReference type="AlphaFoldDB" id="A0A841CL60"/>
<organism evidence="1 2">
    <name type="scientific">Saccharothrix tamanrassetensis</name>
    <dbReference type="NCBI Taxonomy" id="1051531"/>
    <lineage>
        <taxon>Bacteria</taxon>
        <taxon>Bacillati</taxon>
        <taxon>Actinomycetota</taxon>
        <taxon>Actinomycetes</taxon>
        <taxon>Pseudonocardiales</taxon>
        <taxon>Pseudonocardiaceae</taxon>
        <taxon>Saccharothrix</taxon>
    </lineage>
</organism>
<dbReference type="GO" id="GO:0000428">
    <property type="term" value="C:DNA-directed RNA polymerase complex"/>
    <property type="evidence" value="ECO:0007669"/>
    <property type="project" value="UniProtKB-KW"/>
</dbReference>
<dbReference type="InterPro" id="IPR013325">
    <property type="entry name" value="RNA_pol_sigma_r2"/>
</dbReference>
<accession>A0A841CL60</accession>
<dbReference type="Gene3D" id="1.10.1740.10">
    <property type="match status" value="1"/>
</dbReference>
<sequence length="64" mass="7226">MPISRGDDDTVTTWALAARSGDRAALERFTRATQREVWRLVAHLTDPGRADDLAKEVYLRALRS</sequence>
<dbReference type="GO" id="GO:0006352">
    <property type="term" value="P:DNA-templated transcription initiation"/>
    <property type="evidence" value="ECO:0007669"/>
    <property type="project" value="InterPro"/>
</dbReference>
<dbReference type="GO" id="GO:0003700">
    <property type="term" value="F:DNA-binding transcription factor activity"/>
    <property type="evidence" value="ECO:0007669"/>
    <property type="project" value="InterPro"/>
</dbReference>
<dbReference type="EMBL" id="JACHJN010000005">
    <property type="protein sequence ID" value="MBB5957104.1"/>
    <property type="molecule type" value="Genomic_DNA"/>
</dbReference>
<dbReference type="SUPFAM" id="SSF88946">
    <property type="entry name" value="Sigma2 domain of RNA polymerase sigma factors"/>
    <property type="match status" value="1"/>
</dbReference>
<dbReference type="RefSeq" id="WP_221456208.1">
    <property type="nucleotide sequence ID" value="NZ_JACHJN010000005.1"/>
</dbReference>
<protein>
    <submittedName>
        <fullName evidence="1">DNA-directed RNA polymerase specialized sigma24 family protein</fullName>
    </submittedName>
</protein>
<dbReference type="Proteomes" id="UP000547510">
    <property type="component" value="Unassembled WGS sequence"/>
</dbReference>
<evidence type="ECO:0000313" key="2">
    <source>
        <dbReference type="Proteomes" id="UP000547510"/>
    </source>
</evidence>
<proteinExistence type="predicted"/>
<gene>
    <name evidence="1" type="ORF">FHS29_003697</name>
</gene>